<dbReference type="Proteomes" id="UP000569951">
    <property type="component" value="Unassembled WGS sequence"/>
</dbReference>
<organism evidence="2 3">
    <name type="scientific">Deinobacterium chartae</name>
    <dbReference type="NCBI Taxonomy" id="521158"/>
    <lineage>
        <taxon>Bacteria</taxon>
        <taxon>Thermotogati</taxon>
        <taxon>Deinococcota</taxon>
        <taxon>Deinococci</taxon>
        <taxon>Deinococcales</taxon>
        <taxon>Deinococcaceae</taxon>
        <taxon>Deinobacterium</taxon>
    </lineage>
</organism>
<evidence type="ECO:0000256" key="1">
    <source>
        <dbReference type="SAM" id="SignalP"/>
    </source>
</evidence>
<gene>
    <name evidence="2" type="ORF">HNR42_003512</name>
</gene>
<name>A0A841I2Z7_9DEIO</name>
<proteinExistence type="predicted"/>
<evidence type="ECO:0000313" key="3">
    <source>
        <dbReference type="Proteomes" id="UP000569951"/>
    </source>
</evidence>
<feature type="chain" id="PRO_5032996504" evidence="1">
    <location>
        <begin position="21"/>
        <end position="139"/>
    </location>
</feature>
<dbReference type="AlphaFoldDB" id="A0A841I2Z7"/>
<sequence>MRVVRLCTLLWSLVLGSALAQENLPPSPLHPLPPAFATHGPGAVGIRNPALSVLSTPPRLVFELSSEASVPLEVRLSVAIYDATGQQRGTLQRSVTLGAGASQPQSLPLEGLSAGEYALVLTAQPVGGQAYGLRLNVRL</sequence>
<reference evidence="2 3" key="1">
    <citation type="submission" date="2020-08" db="EMBL/GenBank/DDBJ databases">
        <title>Genomic Encyclopedia of Type Strains, Phase IV (KMG-IV): sequencing the most valuable type-strain genomes for metagenomic binning, comparative biology and taxonomic classification.</title>
        <authorList>
            <person name="Goeker M."/>
        </authorList>
    </citation>
    <scope>NUCLEOTIDE SEQUENCE [LARGE SCALE GENOMIC DNA]</scope>
    <source>
        <strain evidence="2 3">DSM 21458</strain>
    </source>
</reference>
<dbReference type="EMBL" id="JACHHG010000020">
    <property type="protein sequence ID" value="MBB6100047.1"/>
    <property type="molecule type" value="Genomic_DNA"/>
</dbReference>
<accession>A0A841I2Z7</accession>
<keyword evidence="1" id="KW-0732">Signal</keyword>
<comment type="caution">
    <text evidence="2">The sequence shown here is derived from an EMBL/GenBank/DDBJ whole genome shotgun (WGS) entry which is preliminary data.</text>
</comment>
<protein>
    <submittedName>
        <fullName evidence="2">Uncharacterized protein</fullName>
    </submittedName>
</protein>
<dbReference type="RefSeq" id="WP_183988783.1">
    <property type="nucleotide sequence ID" value="NZ_JACHHG010000020.1"/>
</dbReference>
<evidence type="ECO:0000313" key="2">
    <source>
        <dbReference type="EMBL" id="MBB6100047.1"/>
    </source>
</evidence>
<keyword evidence="3" id="KW-1185">Reference proteome</keyword>
<feature type="signal peptide" evidence="1">
    <location>
        <begin position="1"/>
        <end position="20"/>
    </location>
</feature>